<dbReference type="Gene3D" id="3.90.950.20">
    <property type="entry name" value="CinA-like"/>
    <property type="match status" value="1"/>
</dbReference>
<evidence type="ECO:0000259" key="1">
    <source>
        <dbReference type="Pfam" id="PF02464"/>
    </source>
</evidence>
<sequence>MNIAQDITTLSTEVIDLCRAKGIKITTAESCTGGMIIAALTDIAGSSDVVDRGFITYSNEAKCEMLGVRIEALSMHGAVSSPVATAMAEGAMKNSNAELTISVTGIAGPGGGTFEKPVGTVYIATAYESDRTLYQKHFFNGDRTSIRQQTVLAAIHYLKARITS</sequence>
<evidence type="ECO:0000313" key="3">
    <source>
        <dbReference type="Proteomes" id="UP001597294"/>
    </source>
</evidence>
<reference evidence="3" key="1">
    <citation type="journal article" date="2019" name="Int. J. Syst. Evol. Microbiol.">
        <title>The Global Catalogue of Microorganisms (GCM) 10K type strain sequencing project: providing services to taxonomists for standard genome sequencing and annotation.</title>
        <authorList>
            <consortium name="The Broad Institute Genomics Platform"/>
            <consortium name="The Broad Institute Genome Sequencing Center for Infectious Disease"/>
            <person name="Wu L."/>
            <person name="Ma J."/>
        </authorList>
    </citation>
    <scope>NUCLEOTIDE SEQUENCE [LARGE SCALE GENOMIC DNA]</scope>
    <source>
        <strain evidence="3">CGMCC 4.7192</strain>
    </source>
</reference>
<proteinExistence type="predicted"/>
<dbReference type="InterPro" id="IPR036653">
    <property type="entry name" value="CinA-like_C"/>
</dbReference>
<dbReference type="EMBL" id="JBHUII010000011">
    <property type="protein sequence ID" value="MFD2207350.1"/>
    <property type="molecule type" value="Genomic_DNA"/>
</dbReference>
<comment type="caution">
    <text evidence="2">The sequence shown here is derived from an EMBL/GenBank/DDBJ whole genome shotgun (WGS) entry which is preliminary data.</text>
</comment>
<dbReference type="Pfam" id="PF02464">
    <property type="entry name" value="CinA"/>
    <property type="match status" value="1"/>
</dbReference>
<feature type="domain" description="CinA C-terminal" evidence="1">
    <location>
        <begin position="9"/>
        <end position="160"/>
    </location>
</feature>
<name>A0ABW5BRF7_9PROT</name>
<organism evidence="2 3">
    <name type="scientific">Kiloniella antarctica</name>
    <dbReference type="NCBI Taxonomy" id="1550907"/>
    <lineage>
        <taxon>Bacteria</taxon>
        <taxon>Pseudomonadati</taxon>
        <taxon>Pseudomonadota</taxon>
        <taxon>Alphaproteobacteria</taxon>
        <taxon>Rhodospirillales</taxon>
        <taxon>Kiloniellaceae</taxon>
        <taxon>Kiloniella</taxon>
    </lineage>
</organism>
<gene>
    <name evidence="2" type="ORF">ACFSKO_17125</name>
</gene>
<dbReference type="InterPro" id="IPR008136">
    <property type="entry name" value="CinA_C"/>
</dbReference>
<dbReference type="SUPFAM" id="SSF142433">
    <property type="entry name" value="CinA-like"/>
    <property type="match status" value="1"/>
</dbReference>
<keyword evidence="3" id="KW-1185">Reference proteome</keyword>
<dbReference type="Proteomes" id="UP001597294">
    <property type="component" value="Unassembled WGS sequence"/>
</dbReference>
<evidence type="ECO:0000313" key="2">
    <source>
        <dbReference type="EMBL" id="MFD2207350.1"/>
    </source>
</evidence>
<dbReference type="NCBIfam" id="TIGR00199">
    <property type="entry name" value="PncC_domain"/>
    <property type="match status" value="1"/>
</dbReference>
<accession>A0ABW5BRF7</accession>
<protein>
    <submittedName>
        <fullName evidence="2">CinA family protein</fullName>
    </submittedName>
</protein>
<dbReference type="RefSeq" id="WP_380253881.1">
    <property type="nucleotide sequence ID" value="NZ_JBHUII010000011.1"/>
</dbReference>